<dbReference type="EMBL" id="PGFZ01000004">
    <property type="protein sequence ID" value="POZ51906.1"/>
    <property type="molecule type" value="Genomic_DNA"/>
</dbReference>
<keyword evidence="1" id="KW-1133">Transmembrane helix</keyword>
<organism evidence="2 3">
    <name type="scientific">Methylovulum psychrotolerans</name>
    <dbReference type="NCBI Taxonomy" id="1704499"/>
    <lineage>
        <taxon>Bacteria</taxon>
        <taxon>Pseudomonadati</taxon>
        <taxon>Pseudomonadota</taxon>
        <taxon>Gammaproteobacteria</taxon>
        <taxon>Methylococcales</taxon>
        <taxon>Methylococcaceae</taxon>
        <taxon>Methylovulum</taxon>
    </lineage>
</organism>
<sequence>MLTNLLALREAQMTVNEKVKDQIKRFPIVKWLLCLLALGYLLHFPEAIAHGIVWVAHTFYEATSFVLEEFLRHTFGFDKFLAQLTVFYFSVVVGIGGIFLVWRPAIRALHSLRDYALRKLYAYQYRLVYYWRSQRTAQKIKLILIHSALMISGFMFLLM</sequence>
<reference evidence="2 3" key="1">
    <citation type="submission" date="2017-11" db="EMBL/GenBank/DDBJ databases">
        <title>Draft Genome Sequence of Methylobacter psychrotolerans Sph1T, an Obligate Methanotroph from Low-Temperature Environments.</title>
        <authorList>
            <person name="Oshkin I.Y."/>
            <person name="Miroshnikov K."/>
            <person name="Belova S.E."/>
            <person name="Korzhenkov A."/>
            <person name="Toshchakov S.V."/>
            <person name="Dedysh S.N."/>
        </authorList>
    </citation>
    <scope>NUCLEOTIDE SEQUENCE [LARGE SCALE GENOMIC DNA]</scope>
    <source>
        <strain evidence="2 3">Sph1</strain>
    </source>
</reference>
<comment type="caution">
    <text evidence="2">The sequence shown here is derived from an EMBL/GenBank/DDBJ whole genome shotgun (WGS) entry which is preliminary data.</text>
</comment>
<proteinExistence type="predicted"/>
<name>A0A2S5CMA1_9GAMM</name>
<accession>A0A2S5CMA1</accession>
<gene>
    <name evidence="2" type="ORF">AADEFJLK_02126</name>
</gene>
<protein>
    <submittedName>
        <fullName evidence="2">Uncharacterized protein</fullName>
    </submittedName>
</protein>
<keyword evidence="1" id="KW-0472">Membrane</keyword>
<dbReference type="AlphaFoldDB" id="A0A2S5CMA1"/>
<evidence type="ECO:0000256" key="1">
    <source>
        <dbReference type="SAM" id="Phobius"/>
    </source>
</evidence>
<feature type="transmembrane region" description="Helical" evidence="1">
    <location>
        <begin position="140"/>
        <end position="158"/>
    </location>
</feature>
<evidence type="ECO:0000313" key="2">
    <source>
        <dbReference type="EMBL" id="POZ51906.1"/>
    </source>
</evidence>
<keyword evidence="1" id="KW-0812">Transmembrane</keyword>
<feature type="transmembrane region" description="Helical" evidence="1">
    <location>
        <begin position="31"/>
        <end position="60"/>
    </location>
</feature>
<evidence type="ECO:0000313" key="3">
    <source>
        <dbReference type="Proteomes" id="UP000237423"/>
    </source>
</evidence>
<feature type="transmembrane region" description="Helical" evidence="1">
    <location>
        <begin position="80"/>
        <end position="102"/>
    </location>
</feature>
<dbReference type="Proteomes" id="UP000237423">
    <property type="component" value="Unassembled WGS sequence"/>
</dbReference>